<dbReference type="PANTHER" id="PTHR37690:SF1">
    <property type="entry name" value="CHORISMATE DEHYDRATASE"/>
    <property type="match status" value="1"/>
</dbReference>
<keyword evidence="2 4" id="KW-0474">Menaquinone biosynthesis</keyword>
<dbReference type="InterPro" id="IPR003773">
    <property type="entry name" value="Menaquinone_biosynth"/>
</dbReference>
<evidence type="ECO:0000313" key="6">
    <source>
        <dbReference type="EMBL" id="EEF62284.1"/>
    </source>
</evidence>
<comment type="function">
    <text evidence="4">Catalyzes the dehydration of chorismate into 3-[(1-carboxyvinyl)oxy]benzoate, a step in the biosynthesis of menaquinone (MK, vitamin K2).</text>
</comment>
<dbReference type="SUPFAM" id="SSF53850">
    <property type="entry name" value="Periplasmic binding protein-like II"/>
    <property type="match status" value="1"/>
</dbReference>
<dbReference type="InterPro" id="IPR030868">
    <property type="entry name" value="MqnA"/>
</dbReference>
<dbReference type="STRING" id="320771.Cflav_PD4919"/>
<accession>B9XCT8</accession>
<feature type="region of interest" description="Disordered" evidence="5">
    <location>
        <begin position="1"/>
        <end position="26"/>
    </location>
</feature>
<dbReference type="Proteomes" id="UP000003688">
    <property type="component" value="Unassembled WGS sequence"/>
</dbReference>
<evidence type="ECO:0000313" key="7">
    <source>
        <dbReference type="Proteomes" id="UP000003688"/>
    </source>
</evidence>
<dbReference type="HAMAP" id="MF_00995">
    <property type="entry name" value="MqnA"/>
    <property type="match status" value="1"/>
</dbReference>
<dbReference type="Gene3D" id="3.40.190.10">
    <property type="entry name" value="Periplasmic binding protein-like II"/>
    <property type="match status" value="2"/>
</dbReference>
<dbReference type="GO" id="GO:0016836">
    <property type="term" value="F:hydro-lyase activity"/>
    <property type="evidence" value="ECO:0007669"/>
    <property type="project" value="UniProtKB-UniRule"/>
</dbReference>
<dbReference type="RefSeq" id="WP_007413636.1">
    <property type="nucleotide sequence ID" value="NZ_ABOX02000005.1"/>
</dbReference>
<dbReference type="EC" id="4.2.1.151" evidence="4"/>
<evidence type="ECO:0000256" key="1">
    <source>
        <dbReference type="ARBA" id="ARBA00004863"/>
    </source>
</evidence>
<evidence type="ECO:0000256" key="5">
    <source>
        <dbReference type="SAM" id="MobiDB-lite"/>
    </source>
</evidence>
<reference evidence="6 7" key="1">
    <citation type="journal article" date="2011" name="J. Bacteriol.">
        <title>Genome sequence of 'Pedosphaera parvula' Ellin514, an aerobic Verrucomicrobial isolate from pasture soil.</title>
        <authorList>
            <person name="Kant R."/>
            <person name="van Passel M.W."/>
            <person name="Sangwan P."/>
            <person name="Palva A."/>
            <person name="Lucas S."/>
            <person name="Copeland A."/>
            <person name="Lapidus A."/>
            <person name="Glavina Del Rio T."/>
            <person name="Dalin E."/>
            <person name="Tice H."/>
            <person name="Bruce D."/>
            <person name="Goodwin L."/>
            <person name="Pitluck S."/>
            <person name="Chertkov O."/>
            <person name="Larimer F.W."/>
            <person name="Land M.L."/>
            <person name="Hauser L."/>
            <person name="Brettin T.S."/>
            <person name="Detter J.C."/>
            <person name="Han S."/>
            <person name="de Vos W.M."/>
            <person name="Janssen P.H."/>
            <person name="Smidt H."/>
        </authorList>
    </citation>
    <scope>NUCLEOTIDE SEQUENCE [LARGE SCALE GENOMIC DNA]</scope>
    <source>
        <strain evidence="6 7">Ellin514</strain>
    </source>
</reference>
<dbReference type="EMBL" id="ABOX02000005">
    <property type="protein sequence ID" value="EEF62284.1"/>
    <property type="molecule type" value="Genomic_DNA"/>
</dbReference>
<dbReference type="PANTHER" id="PTHR37690">
    <property type="entry name" value="CHORISMATE DEHYDRATASE"/>
    <property type="match status" value="1"/>
</dbReference>
<dbReference type="OrthoDB" id="9810112at2"/>
<comment type="similarity">
    <text evidence="4">Belongs to the MqnA/MqnD family. MqnA subfamily.</text>
</comment>
<comment type="caution">
    <text evidence="6">The sequence shown here is derived from an EMBL/GenBank/DDBJ whole genome shotgun (WGS) entry which is preliminary data.</text>
</comment>
<keyword evidence="7" id="KW-1185">Reference proteome</keyword>
<sequence>MSLPEEMPKLRMAPVETPEQLAQRAEREKRAQELQREGNLEQSLAPFRVGSVHYLNAAPLTRGIEDEIVLATPSKLAEMLRRDELDAGLVSITEVLLNDRYDILDSMAIASLGEVKSVFLAHRRPIEEIKEVFCDTASLTSINLLKVLLAERGLKPEFKPLPSYEAATQLDYVLLIGDAGIDFIRAPHQHEIFDLGAAWYELTSFPFVYAVWALRRGVENSQLRRQLREARDFGLDTLDSIIRSRTEYDYEFRKDYLGWHIHYHMGTDEKRGVAKFVELLRKHGLGPVYEPRFVV</sequence>
<evidence type="ECO:0000256" key="4">
    <source>
        <dbReference type="HAMAP-Rule" id="MF_00995"/>
    </source>
</evidence>
<protein>
    <recommendedName>
        <fullName evidence="4">Chorismate dehydratase</fullName>
        <ecNumber evidence="4">4.2.1.151</ecNumber>
    </recommendedName>
    <alternativeName>
        <fullName evidence="4">Menaquinone biosynthetic enzyme MqnA</fullName>
    </alternativeName>
</protein>
<evidence type="ECO:0000256" key="3">
    <source>
        <dbReference type="ARBA" id="ARBA00023239"/>
    </source>
</evidence>
<dbReference type="AlphaFoldDB" id="B9XCT8"/>
<gene>
    <name evidence="4" type="primary">mqnA</name>
    <name evidence="6" type="ORF">Cflav_PD4919</name>
</gene>
<dbReference type="CDD" id="cd13634">
    <property type="entry name" value="PBP2_Sco4506"/>
    <property type="match status" value="1"/>
</dbReference>
<proteinExistence type="inferred from homology"/>
<dbReference type="UniPathway" id="UPA00079"/>
<evidence type="ECO:0000256" key="2">
    <source>
        <dbReference type="ARBA" id="ARBA00022428"/>
    </source>
</evidence>
<comment type="pathway">
    <text evidence="1 4">Quinol/quinone metabolism; menaquinone biosynthesis.</text>
</comment>
<keyword evidence="3 4" id="KW-0456">Lyase</keyword>
<comment type="catalytic activity">
    <reaction evidence="4">
        <text>chorismate = 3-[(1-carboxyvinyl)-oxy]benzoate + H2O</text>
        <dbReference type="Rhea" id="RHEA:40051"/>
        <dbReference type="ChEBI" id="CHEBI:15377"/>
        <dbReference type="ChEBI" id="CHEBI:29748"/>
        <dbReference type="ChEBI" id="CHEBI:76981"/>
        <dbReference type="EC" id="4.2.1.151"/>
    </reaction>
</comment>
<dbReference type="Pfam" id="PF02621">
    <property type="entry name" value="VitK2_biosynth"/>
    <property type="match status" value="1"/>
</dbReference>
<dbReference type="GO" id="GO:0009234">
    <property type="term" value="P:menaquinone biosynthetic process"/>
    <property type="evidence" value="ECO:0007669"/>
    <property type="project" value="UniProtKB-UniRule"/>
</dbReference>
<name>B9XCT8_PEDPL</name>
<organism evidence="6 7">
    <name type="scientific">Pedosphaera parvula (strain Ellin514)</name>
    <dbReference type="NCBI Taxonomy" id="320771"/>
    <lineage>
        <taxon>Bacteria</taxon>
        <taxon>Pseudomonadati</taxon>
        <taxon>Verrucomicrobiota</taxon>
        <taxon>Pedosphaerae</taxon>
        <taxon>Pedosphaerales</taxon>
        <taxon>Pedosphaeraceae</taxon>
        <taxon>Pedosphaera</taxon>
    </lineage>
</organism>